<accession>A0A443S931</accession>
<dbReference type="AlphaFoldDB" id="A0A443S931"/>
<gene>
    <name evidence="5" type="ORF">B4U80_13277</name>
</gene>
<dbReference type="Gene3D" id="4.10.60.10">
    <property type="entry name" value="Zinc finger, CCHC-type"/>
    <property type="match status" value="1"/>
</dbReference>
<dbReference type="PROSITE" id="PS50158">
    <property type="entry name" value="ZF_CCHC"/>
    <property type="match status" value="1"/>
</dbReference>
<evidence type="ECO:0000259" key="4">
    <source>
        <dbReference type="PROSITE" id="PS50158"/>
    </source>
</evidence>
<sequence length="544" mass="62427">MNENLQNFSQQPRNETFADRVAKVMSKCNSAEMNANSAITTTRIENTLKVLSEANCSKQFTKLFGKINDCIVPILNTVNDPDVHTELVDLFLSEISQAAKTYFEKDVRHWRSEAQRLSKLALDTEVQTQLDEVKADLNSVREQKDDLAAAHKILEEQFVQLDARYKEKCKDYETLKQAYKSAKENVVQLQAECNRASRRNSSGSESDFSAVRLESHSRVGASSSSTMNPQVWQLAPKLKSLNDVKCWLKKIDTWRSLHDVSEEKLMAGLSLLLSDDALEVVQGIEARRNNKPQWQEVRLKLKQRFCKKDETELQMKMFQRVMNPKETLAFYVDAKLRLIRKTEKNVEDEKAIKLIQAGLLPRYRELAMSRFQSLDDFLKSVDDRSDFDKKHFALRSTNRFVKKEVNEVKSFAEVTKQTTFNKSKVPAGNAVKSSNATVRLESHSGQTRSYKDYKCYNCNKMGHIANHCKLPRPKRYNSSSSDNGSVKSNNSKSHDVRKFTKAHQANTSRKEPTLADVMEQFKQMKQEIAEMRKSIPPTSQPKNE</sequence>
<keyword evidence="6" id="KW-1185">Reference proteome</keyword>
<dbReference type="GO" id="GO:0003676">
    <property type="term" value="F:nucleic acid binding"/>
    <property type="evidence" value="ECO:0007669"/>
    <property type="project" value="InterPro"/>
</dbReference>
<evidence type="ECO:0000313" key="6">
    <source>
        <dbReference type="Proteomes" id="UP000288716"/>
    </source>
</evidence>
<proteinExistence type="predicted"/>
<comment type="caution">
    <text evidence="5">The sequence shown here is derived from an EMBL/GenBank/DDBJ whole genome shotgun (WGS) entry which is preliminary data.</text>
</comment>
<keyword evidence="2" id="KW-0175">Coiled coil</keyword>
<reference evidence="5 6" key="1">
    <citation type="journal article" date="2018" name="Gigascience">
        <title>Genomes of trombidid mites reveal novel predicted allergens and laterally-transferred genes associated with secondary metabolism.</title>
        <authorList>
            <person name="Dong X."/>
            <person name="Chaisiri K."/>
            <person name="Xia D."/>
            <person name="Armstrong S.D."/>
            <person name="Fang Y."/>
            <person name="Donnelly M.J."/>
            <person name="Kadowaki T."/>
            <person name="McGarry J.W."/>
            <person name="Darby A.C."/>
            <person name="Makepeace B.L."/>
        </authorList>
    </citation>
    <scope>NUCLEOTIDE SEQUENCE [LARGE SCALE GENOMIC DNA]</scope>
    <source>
        <strain evidence="5">UoL-UT</strain>
    </source>
</reference>
<feature type="coiled-coil region" evidence="2">
    <location>
        <begin position="130"/>
        <end position="199"/>
    </location>
</feature>
<keyword evidence="1" id="KW-0479">Metal-binding</keyword>
<evidence type="ECO:0000256" key="3">
    <source>
        <dbReference type="SAM" id="MobiDB-lite"/>
    </source>
</evidence>
<dbReference type="SUPFAM" id="SSF57756">
    <property type="entry name" value="Retrovirus zinc finger-like domains"/>
    <property type="match status" value="1"/>
</dbReference>
<dbReference type="VEuPathDB" id="VectorBase:LDEU007980"/>
<keyword evidence="1" id="KW-0862">Zinc</keyword>
<organism evidence="5 6">
    <name type="scientific">Leptotrombidium deliense</name>
    <dbReference type="NCBI Taxonomy" id="299467"/>
    <lineage>
        <taxon>Eukaryota</taxon>
        <taxon>Metazoa</taxon>
        <taxon>Ecdysozoa</taxon>
        <taxon>Arthropoda</taxon>
        <taxon>Chelicerata</taxon>
        <taxon>Arachnida</taxon>
        <taxon>Acari</taxon>
        <taxon>Acariformes</taxon>
        <taxon>Trombidiformes</taxon>
        <taxon>Prostigmata</taxon>
        <taxon>Anystina</taxon>
        <taxon>Parasitengona</taxon>
        <taxon>Trombiculoidea</taxon>
        <taxon>Trombiculidae</taxon>
        <taxon>Leptotrombidium</taxon>
    </lineage>
</organism>
<dbReference type="SMART" id="SM00343">
    <property type="entry name" value="ZnF_C2HC"/>
    <property type="match status" value="1"/>
</dbReference>
<feature type="compositionally biased region" description="Low complexity" evidence="3">
    <location>
        <begin position="477"/>
        <end position="491"/>
    </location>
</feature>
<protein>
    <recommendedName>
        <fullName evidence="4">CCHC-type domain-containing protein</fullName>
    </recommendedName>
</protein>
<dbReference type="InterPro" id="IPR036875">
    <property type="entry name" value="Znf_CCHC_sf"/>
</dbReference>
<dbReference type="Pfam" id="PF00098">
    <property type="entry name" value="zf-CCHC"/>
    <property type="match status" value="1"/>
</dbReference>
<evidence type="ECO:0000313" key="5">
    <source>
        <dbReference type="EMBL" id="RWS24059.1"/>
    </source>
</evidence>
<evidence type="ECO:0000256" key="2">
    <source>
        <dbReference type="SAM" id="Coils"/>
    </source>
</evidence>
<name>A0A443S931_9ACAR</name>
<feature type="domain" description="CCHC-type" evidence="4">
    <location>
        <begin position="454"/>
        <end position="469"/>
    </location>
</feature>
<dbReference type="GO" id="GO:0008270">
    <property type="term" value="F:zinc ion binding"/>
    <property type="evidence" value="ECO:0007669"/>
    <property type="project" value="UniProtKB-KW"/>
</dbReference>
<feature type="region of interest" description="Disordered" evidence="3">
    <location>
        <begin position="469"/>
        <end position="515"/>
    </location>
</feature>
<evidence type="ECO:0000256" key="1">
    <source>
        <dbReference type="PROSITE-ProRule" id="PRU00047"/>
    </source>
</evidence>
<dbReference type="InterPro" id="IPR001878">
    <property type="entry name" value="Znf_CCHC"/>
</dbReference>
<keyword evidence="1" id="KW-0863">Zinc-finger</keyword>
<dbReference type="Proteomes" id="UP000288716">
    <property type="component" value="Unassembled WGS sequence"/>
</dbReference>
<dbReference type="EMBL" id="NCKV01005447">
    <property type="protein sequence ID" value="RWS24059.1"/>
    <property type="molecule type" value="Genomic_DNA"/>
</dbReference>